<protein>
    <recommendedName>
        <fullName evidence="4">chitin deacetylase</fullName>
        <ecNumber evidence="4">3.5.1.41</ecNumber>
    </recommendedName>
</protein>
<dbReference type="Proteomes" id="UP001149165">
    <property type="component" value="Unassembled WGS sequence"/>
</dbReference>
<evidence type="ECO:0000313" key="8">
    <source>
        <dbReference type="Proteomes" id="UP001149165"/>
    </source>
</evidence>
<organism evidence="7 8">
    <name type="scientific">Penicillium angulare</name>
    <dbReference type="NCBI Taxonomy" id="116970"/>
    <lineage>
        <taxon>Eukaryota</taxon>
        <taxon>Fungi</taxon>
        <taxon>Dikarya</taxon>
        <taxon>Ascomycota</taxon>
        <taxon>Pezizomycotina</taxon>
        <taxon>Eurotiomycetes</taxon>
        <taxon>Eurotiomycetidae</taxon>
        <taxon>Eurotiales</taxon>
        <taxon>Aspergillaceae</taxon>
        <taxon>Penicillium</taxon>
    </lineage>
</organism>
<dbReference type="Pfam" id="PF01522">
    <property type="entry name" value="Polysacc_deac_1"/>
    <property type="match status" value="1"/>
</dbReference>
<dbReference type="InterPro" id="IPR011330">
    <property type="entry name" value="Glyco_hydro/deAcase_b/a-brl"/>
</dbReference>
<comment type="caution">
    <text evidence="7">The sequence shown here is derived from an EMBL/GenBank/DDBJ whole genome shotgun (WGS) entry which is preliminary data.</text>
</comment>
<evidence type="ECO:0000256" key="5">
    <source>
        <dbReference type="ARBA" id="ARBA00048494"/>
    </source>
</evidence>
<dbReference type="EMBL" id="JAPQKH010000007">
    <property type="protein sequence ID" value="KAJ5088882.1"/>
    <property type="molecule type" value="Genomic_DNA"/>
</dbReference>
<evidence type="ECO:0000259" key="6">
    <source>
        <dbReference type="PROSITE" id="PS51677"/>
    </source>
</evidence>
<keyword evidence="2" id="KW-0119">Carbohydrate metabolism</keyword>
<evidence type="ECO:0000256" key="4">
    <source>
        <dbReference type="ARBA" id="ARBA00024056"/>
    </source>
</evidence>
<keyword evidence="3" id="KW-0170">Cobalt</keyword>
<comment type="cofactor">
    <cofactor evidence="1">
        <name>Co(2+)</name>
        <dbReference type="ChEBI" id="CHEBI:48828"/>
    </cofactor>
</comment>
<feature type="domain" description="NodB homology" evidence="6">
    <location>
        <begin position="45"/>
        <end position="245"/>
    </location>
</feature>
<name>A0A9W9EVS0_9EURO</name>
<keyword evidence="2" id="KW-0146">Chitin degradation</keyword>
<dbReference type="SUPFAM" id="SSF88713">
    <property type="entry name" value="Glycoside hydrolase/deacetylase"/>
    <property type="match status" value="1"/>
</dbReference>
<dbReference type="GO" id="GO:0006032">
    <property type="term" value="P:chitin catabolic process"/>
    <property type="evidence" value="ECO:0007669"/>
    <property type="project" value="UniProtKB-KW"/>
</dbReference>
<dbReference type="GO" id="GO:0004099">
    <property type="term" value="F:chitin deacetylase activity"/>
    <property type="evidence" value="ECO:0007669"/>
    <property type="project" value="UniProtKB-EC"/>
</dbReference>
<dbReference type="PANTHER" id="PTHR10587:SF137">
    <property type="entry name" value="4-DEOXY-4-FORMAMIDO-L-ARABINOSE-PHOSPHOUNDECAPRENOL DEFORMYLASE ARND-RELATED"/>
    <property type="match status" value="1"/>
</dbReference>
<evidence type="ECO:0000313" key="7">
    <source>
        <dbReference type="EMBL" id="KAJ5088882.1"/>
    </source>
</evidence>
<dbReference type="OrthoDB" id="407355at2759"/>
<evidence type="ECO:0000256" key="3">
    <source>
        <dbReference type="ARBA" id="ARBA00023285"/>
    </source>
</evidence>
<reference evidence="7" key="2">
    <citation type="journal article" date="2023" name="IMA Fungus">
        <title>Comparative genomic study of the Penicillium genus elucidates a diverse pangenome and 15 lateral gene transfer events.</title>
        <authorList>
            <person name="Petersen C."/>
            <person name="Sorensen T."/>
            <person name="Nielsen M.R."/>
            <person name="Sondergaard T.E."/>
            <person name="Sorensen J.L."/>
            <person name="Fitzpatrick D.A."/>
            <person name="Frisvad J.C."/>
            <person name="Nielsen K.L."/>
        </authorList>
    </citation>
    <scope>NUCLEOTIDE SEQUENCE</scope>
    <source>
        <strain evidence="7">IBT 30069</strain>
    </source>
</reference>
<evidence type="ECO:0000256" key="1">
    <source>
        <dbReference type="ARBA" id="ARBA00001941"/>
    </source>
</evidence>
<gene>
    <name evidence="7" type="ORF">N7456_012498</name>
</gene>
<dbReference type="GO" id="GO:0009272">
    <property type="term" value="P:fungal-type cell wall biogenesis"/>
    <property type="evidence" value="ECO:0007669"/>
    <property type="project" value="UniProtKB-ARBA"/>
</dbReference>
<dbReference type="CDD" id="cd10958">
    <property type="entry name" value="CE4_NodB_like_2"/>
    <property type="match status" value="1"/>
</dbReference>
<reference evidence="7" key="1">
    <citation type="submission" date="2022-11" db="EMBL/GenBank/DDBJ databases">
        <authorList>
            <person name="Petersen C."/>
        </authorList>
    </citation>
    <scope>NUCLEOTIDE SEQUENCE</scope>
    <source>
        <strain evidence="7">IBT 30069</strain>
    </source>
</reference>
<keyword evidence="8" id="KW-1185">Reference proteome</keyword>
<dbReference type="AlphaFoldDB" id="A0A9W9EVS0"/>
<dbReference type="PROSITE" id="PS51677">
    <property type="entry name" value="NODB"/>
    <property type="match status" value="1"/>
</dbReference>
<sequence>MFLGLLSTCCLLGPLYVIYKPPVFLIEFFQRRWPTVLFHHTIDKNVVALTIDDAPSVYTANVETNETTLGVEGENTPKILDLLRENEATATFFVIGSQVPGFENSLKKLVHAGNELANHAMYDEPSRALSDVQLKEQMLVVQDMIQEAYRAAGKGTGPDGWFFRPGSGFFSSRMRRVVTELGYRLVLGDVYPHDPQVPYAGINAKHILSMVRPGSIIVCHDRREWTVPMLQVVLPELRRRGYRVVTVSELLRESNSE</sequence>
<dbReference type="InterPro" id="IPR002509">
    <property type="entry name" value="NODB_dom"/>
</dbReference>
<dbReference type="InterPro" id="IPR050248">
    <property type="entry name" value="Polysacc_deacetylase_ArnD"/>
</dbReference>
<keyword evidence="2" id="KW-0624">Polysaccharide degradation</keyword>
<comment type="catalytic activity">
    <reaction evidence="5">
        <text>[(1-&gt;4)-N-acetyl-beta-D-glucosaminyl](n) + n H2O = chitosan + n acetate</text>
        <dbReference type="Rhea" id="RHEA:10464"/>
        <dbReference type="Rhea" id="RHEA-COMP:9593"/>
        <dbReference type="Rhea" id="RHEA-COMP:9597"/>
        <dbReference type="ChEBI" id="CHEBI:15377"/>
        <dbReference type="ChEBI" id="CHEBI:17029"/>
        <dbReference type="ChEBI" id="CHEBI:30089"/>
        <dbReference type="ChEBI" id="CHEBI:57704"/>
        <dbReference type="EC" id="3.5.1.41"/>
    </reaction>
    <physiologicalReaction direction="left-to-right" evidence="5">
        <dbReference type="Rhea" id="RHEA:10465"/>
    </physiologicalReaction>
</comment>
<dbReference type="Gene3D" id="3.20.20.370">
    <property type="entry name" value="Glycoside hydrolase/deacetylase"/>
    <property type="match status" value="1"/>
</dbReference>
<dbReference type="GO" id="GO:0005975">
    <property type="term" value="P:carbohydrate metabolic process"/>
    <property type="evidence" value="ECO:0007669"/>
    <property type="project" value="InterPro"/>
</dbReference>
<dbReference type="PANTHER" id="PTHR10587">
    <property type="entry name" value="GLYCOSYL TRANSFERASE-RELATED"/>
    <property type="match status" value="1"/>
</dbReference>
<dbReference type="EC" id="3.5.1.41" evidence="4"/>
<proteinExistence type="predicted"/>
<accession>A0A9W9EVS0</accession>
<evidence type="ECO:0000256" key="2">
    <source>
        <dbReference type="ARBA" id="ARBA00023024"/>
    </source>
</evidence>